<dbReference type="InterPro" id="IPR010982">
    <property type="entry name" value="Lambda_DNA-bd_dom_sf"/>
</dbReference>
<reference evidence="2 3" key="1">
    <citation type="submission" date="2020-10" db="EMBL/GenBank/DDBJ databases">
        <authorList>
            <person name="Castelo-Branco R."/>
            <person name="Eusebio N."/>
            <person name="Adriana R."/>
            <person name="Vieira A."/>
            <person name="Brugerolle De Fraissinette N."/>
            <person name="Rezende De Castro R."/>
            <person name="Schneider M.P."/>
            <person name="Vasconcelos V."/>
            <person name="Leao P.N."/>
        </authorList>
    </citation>
    <scope>NUCLEOTIDE SEQUENCE [LARGE SCALE GENOMIC DNA]</scope>
    <source>
        <strain evidence="2 3">LEGE 06123</strain>
    </source>
</reference>
<accession>A0ABR9UZ58</accession>
<protein>
    <submittedName>
        <fullName evidence="2">Helix-turn-helix transcriptional regulator</fullName>
    </submittedName>
</protein>
<dbReference type="PANTHER" id="PTHR37301:SF1">
    <property type="entry name" value="DNA-BINDING PROTEIN"/>
    <property type="match status" value="1"/>
</dbReference>
<dbReference type="Gene3D" id="1.10.260.40">
    <property type="entry name" value="lambda repressor-like DNA-binding domains"/>
    <property type="match status" value="1"/>
</dbReference>
<keyword evidence="3" id="KW-1185">Reference proteome</keyword>
<dbReference type="Proteomes" id="UP000651156">
    <property type="component" value="Unassembled WGS sequence"/>
</dbReference>
<proteinExistence type="predicted"/>
<dbReference type="Pfam" id="PF13443">
    <property type="entry name" value="HTH_26"/>
    <property type="match status" value="1"/>
</dbReference>
<dbReference type="CDD" id="cd00093">
    <property type="entry name" value="HTH_XRE"/>
    <property type="match status" value="1"/>
</dbReference>
<evidence type="ECO:0000259" key="1">
    <source>
        <dbReference type="PROSITE" id="PS50943"/>
    </source>
</evidence>
<organism evidence="2 3">
    <name type="scientific">Gloeocapsopsis crepidinum LEGE 06123</name>
    <dbReference type="NCBI Taxonomy" id="588587"/>
    <lineage>
        <taxon>Bacteria</taxon>
        <taxon>Bacillati</taxon>
        <taxon>Cyanobacteriota</taxon>
        <taxon>Cyanophyceae</taxon>
        <taxon>Oscillatoriophycideae</taxon>
        <taxon>Chroococcales</taxon>
        <taxon>Chroococcaceae</taxon>
        <taxon>Gloeocapsopsis</taxon>
    </lineage>
</organism>
<name>A0ABR9UZ58_9CHRO</name>
<dbReference type="SUPFAM" id="SSF47413">
    <property type="entry name" value="lambda repressor-like DNA-binding domains"/>
    <property type="match status" value="1"/>
</dbReference>
<dbReference type="InterPro" id="IPR001387">
    <property type="entry name" value="Cro/C1-type_HTH"/>
</dbReference>
<evidence type="ECO:0000313" key="2">
    <source>
        <dbReference type="EMBL" id="MBE9193566.1"/>
    </source>
</evidence>
<dbReference type="PANTHER" id="PTHR37301">
    <property type="entry name" value="DNA-BINDING PROTEIN-RELATED"/>
    <property type="match status" value="1"/>
</dbReference>
<evidence type="ECO:0000313" key="3">
    <source>
        <dbReference type="Proteomes" id="UP000651156"/>
    </source>
</evidence>
<sequence>MHGRISQSELSRQTGITQKQLSALEAGKTKGITFDILIKLCTFFSCTPNDLLKLEPETEVDSPTVEELEKADEIIARGLKRAMEAQPRHFSDIWAEFDALRARIASNASVSEEQKTVVVRD</sequence>
<dbReference type="EMBL" id="JADEWN010000105">
    <property type="protein sequence ID" value="MBE9193566.1"/>
    <property type="molecule type" value="Genomic_DNA"/>
</dbReference>
<comment type="caution">
    <text evidence="2">The sequence shown here is derived from an EMBL/GenBank/DDBJ whole genome shotgun (WGS) entry which is preliminary data.</text>
</comment>
<feature type="domain" description="HTH cro/C1-type" evidence="1">
    <location>
        <begin position="5"/>
        <end position="51"/>
    </location>
</feature>
<dbReference type="PROSITE" id="PS50943">
    <property type="entry name" value="HTH_CROC1"/>
    <property type="match status" value="1"/>
</dbReference>
<gene>
    <name evidence="2" type="ORF">IQ230_25200</name>
</gene>